<keyword evidence="1" id="KW-0472">Membrane</keyword>
<accession>A0A1H1FNV1</accession>
<keyword evidence="3" id="KW-1185">Reference proteome</keyword>
<reference evidence="2 3" key="1">
    <citation type="submission" date="2016-10" db="EMBL/GenBank/DDBJ databases">
        <authorList>
            <person name="de Groot N.N."/>
        </authorList>
    </citation>
    <scope>NUCLEOTIDE SEQUENCE [LARGE SCALE GENOMIC DNA]</scope>
    <source>
        <strain evidence="2 3">CGMCC 1.10449</strain>
    </source>
</reference>
<evidence type="ECO:0000256" key="1">
    <source>
        <dbReference type="SAM" id="Phobius"/>
    </source>
</evidence>
<keyword evidence="1" id="KW-1133">Transmembrane helix</keyword>
<evidence type="ECO:0000313" key="3">
    <source>
        <dbReference type="Proteomes" id="UP000199444"/>
    </source>
</evidence>
<dbReference type="EMBL" id="FNKD01000004">
    <property type="protein sequence ID" value="SDR02590.1"/>
    <property type="molecule type" value="Genomic_DNA"/>
</dbReference>
<dbReference type="STRING" id="553311.SAMN05216231_3323"/>
<dbReference type="RefSeq" id="WP_092494067.1">
    <property type="nucleotide sequence ID" value="NZ_FNKD01000004.1"/>
</dbReference>
<organism evidence="2 3">
    <name type="scientific">Virgibacillus salinus</name>
    <dbReference type="NCBI Taxonomy" id="553311"/>
    <lineage>
        <taxon>Bacteria</taxon>
        <taxon>Bacillati</taxon>
        <taxon>Bacillota</taxon>
        <taxon>Bacilli</taxon>
        <taxon>Bacillales</taxon>
        <taxon>Bacillaceae</taxon>
        <taxon>Virgibacillus</taxon>
    </lineage>
</organism>
<proteinExistence type="predicted"/>
<feature type="transmembrane region" description="Helical" evidence="1">
    <location>
        <begin position="5"/>
        <end position="21"/>
    </location>
</feature>
<dbReference type="Proteomes" id="UP000199444">
    <property type="component" value="Unassembled WGS sequence"/>
</dbReference>
<protein>
    <submittedName>
        <fullName evidence="2">Uncharacterized protein</fullName>
    </submittedName>
</protein>
<evidence type="ECO:0000313" key="2">
    <source>
        <dbReference type="EMBL" id="SDR02590.1"/>
    </source>
</evidence>
<name>A0A1H1FNV1_9BACI</name>
<dbReference type="AlphaFoldDB" id="A0A1H1FNV1"/>
<gene>
    <name evidence="2" type="ORF">SAMN05216231_3323</name>
</gene>
<keyword evidence="1" id="KW-0812">Transmembrane</keyword>
<sequence>MIKIAILICMVIIIVFNFLLLKRSKDLLMFYMETIAKSPYLSVAKELHIGQQINLEYLSKQNIAFEGDLIIMAVSVKCSTCKEIINGFEQAEMELRDFVIVSNGVIPIKQKTILLENKIKMVESEEFFNSLGLRSVPRVINIDKGIVTNISRITHSNELSFTPQN</sequence>